<protein>
    <recommendedName>
        <fullName evidence="3">Ribbon-helix-helix protein CopG domain-containing protein</fullName>
    </recommendedName>
</protein>
<organism evidence="1 2">
    <name type="scientific">Marivivens donghaensis</name>
    <dbReference type="NCBI Taxonomy" id="1699413"/>
    <lineage>
        <taxon>Bacteria</taxon>
        <taxon>Pseudomonadati</taxon>
        <taxon>Pseudomonadota</taxon>
        <taxon>Alphaproteobacteria</taxon>
        <taxon>Rhodobacterales</taxon>
        <taxon>Paracoccaceae</taxon>
        <taxon>Marivivens group</taxon>
        <taxon>Marivivens</taxon>
    </lineage>
</organism>
<dbReference type="RefSeq" id="WP_167638156.1">
    <property type="nucleotide sequence ID" value="NZ_JAATOP010000006.1"/>
</dbReference>
<comment type="caution">
    <text evidence="1">The sequence shown here is derived from an EMBL/GenBank/DDBJ whole genome shotgun (WGS) entry which is preliminary data.</text>
</comment>
<dbReference type="EMBL" id="JAATOP010000006">
    <property type="protein sequence ID" value="NIY72767.1"/>
    <property type="molecule type" value="Genomic_DNA"/>
</dbReference>
<sequence>MTALRDKLVEVRFSQEEFSLLETLRQSARSESRALFIRRRALEPEIGT</sequence>
<keyword evidence="2" id="KW-1185">Reference proteome</keyword>
<reference evidence="1 2" key="1">
    <citation type="submission" date="2020-03" db="EMBL/GenBank/DDBJ databases">
        <title>Bacterial isolates of synthetic phycosphere.</title>
        <authorList>
            <person name="Fu H."/>
            <person name="Moran M.A."/>
        </authorList>
    </citation>
    <scope>NUCLEOTIDE SEQUENCE [LARGE SCALE GENOMIC DNA]</scope>
    <source>
        <strain evidence="1 2">HF1</strain>
    </source>
</reference>
<accession>A0ABX0W024</accession>
<proteinExistence type="predicted"/>
<evidence type="ECO:0000313" key="1">
    <source>
        <dbReference type="EMBL" id="NIY72767.1"/>
    </source>
</evidence>
<dbReference type="Proteomes" id="UP000709466">
    <property type="component" value="Unassembled WGS sequence"/>
</dbReference>
<evidence type="ECO:0000313" key="2">
    <source>
        <dbReference type="Proteomes" id="UP000709466"/>
    </source>
</evidence>
<name>A0ABX0W024_9RHOB</name>
<gene>
    <name evidence="1" type="ORF">HCZ30_10010</name>
</gene>
<evidence type="ECO:0008006" key="3">
    <source>
        <dbReference type="Google" id="ProtNLM"/>
    </source>
</evidence>